<name>A0ABT6RI57_9BACT</name>
<feature type="domain" description="PKD" evidence="7">
    <location>
        <begin position="1005"/>
        <end position="1060"/>
    </location>
</feature>
<feature type="domain" description="PKD" evidence="7">
    <location>
        <begin position="167"/>
        <end position="212"/>
    </location>
</feature>
<dbReference type="Gene3D" id="2.60.40.10">
    <property type="entry name" value="Immunoglobulins"/>
    <property type="match status" value="14"/>
</dbReference>
<accession>A0ABT6RI57</accession>
<evidence type="ECO:0000313" key="9">
    <source>
        <dbReference type="Proteomes" id="UP001226434"/>
    </source>
</evidence>
<feature type="domain" description="PKD" evidence="7">
    <location>
        <begin position="250"/>
        <end position="318"/>
    </location>
</feature>
<evidence type="ECO:0000256" key="4">
    <source>
        <dbReference type="ARBA" id="ARBA00022989"/>
    </source>
</evidence>
<proteinExistence type="predicted"/>
<dbReference type="CDD" id="cd00146">
    <property type="entry name" value="PKD"/>
    <property type="match status" value="11"/>
</dbReference>
<feature type="compositionally biased region" description="Polar residues" evidence="6">
    <location>
        <begin position="693"/>
        <end position="707"/>
    </location>
</feature>
<feature type="domain" description="PKD" evidence="7">
    <location>
        <begin position="520"/>
        <end position="539"/>
    </location>
</feature>
<dbReference type="Pfam" id="PF00801">
    <property type="entry name" value="PKD"/>
    <property type="match status" value="2"/>
</dbReference>
<keyword evidence="2" id="KW-0812">Transmembrane</keyword>
<feature type="domain" description="PKD" evidence="7">
    <location>
        <begin position="905"/>
        <end position="973"/>
    </location>
</feature>
<dbReference type="InterPro" id="IPR013783">
    <property type="entry name" value="Ig-like_fold"/>
</dbReference>
<keyword evidence="9" id="KW-1185">Reference proteome</keyword>
<dbReference type="Pfam" id="PF13585">
    <property type="entry name" value="CHU_C"/>
    <property type="match status" value="1"/>
</dbReference>
<feature type="domain" description="PKD" evidence="7">
    <location>
        <begin position="592"/>
        <end position="652"/>
    </location>
</feature>
<feature type="domain" description="PKD" evidence="7">
    <location>
        <begin position="436"/>
        <end position="457"/>
    </location>
</feature>
<protein>
    <submittedName>
        <fullName evidence="8">PKD domain-containing protein</fullName>
    </submittedName>
</protein>
<sequence>MQFTDQSSANVVKWEWDFGDGDVSTTRNPYHTYRSSGSFVASLKATNAAGCSDFSKPVTITLNNGVKADYTNTVSQSCKPPALVAFNNTSQEFGNMTYFWDFGDGSTDTRKNPPAHTYTQVKSYTVTLVAKSDQGCVDTLVGNNQINIVNTVTSDFSYINGACSGTSTTLTNTSTPQPFTAVWDFGDGTPSSSGTVNVAHVFANSGTFNVKLVNNFGNCIDSVTKPVAIVAGSSAGFFSPDTLSCKAPFDVTFTDTTKGNPNKWSWNFGDGQTSTLQNPKHTYTSSGLFPVTLSVTNSNGCSGTQTIQQYVKIAVPTASISIPVTNGCNTLDINANANVSTVDGVTSYRWQFGDGTPDFTSTSSSLVSHHYATTGTFTLTLTATTKGGCTATATQTIEIGTLPTLVDFNVSSTNPCAGATVKFTDISTPVGGVNKWLWNFGDGSTSAVQNPSYKYTSDNNGVPYDVKLTVYNNGCAATVTKPALIKVNPPVAKFIYQINCDNKKQFTFVDKSTGANSVIWDFGDGTPPAQQSPPITHTYPSFNTTYKVTIKATNGACTNVSDTIPVYTLAVDSTFRITTGSPICTNTYTAFFPNVNTSAAKSYTWNFGDGTPQEVTTFGVGKIYQSAGTFTTTMTVLDSNNCSSSTSQQIVVKGVKANFNISPAQGCIGTPITLTNTSTGSTGTTTWRWDFGNGTSSTQKDPPSPYTYSKQGSFPVKLVVADGGCADSVSSIVNITQPYTAFAVDTASCPGSAMQFLNTSTGNTLTYNWDFGDGQTSALANPIHIYSPAMTVPASATVRLTARDANGCLKDTTRIITFDKPSISFTPTTGTTNCPPLAMDFTSTSHYVTKFNWDFGDGAHSSAANPSHTYYYPNDNPGYIIKVTATSPGGCTAVATSSPITIYGPQGEFSFDPKAACINSNINFAVANAKGVQTYTWDFKDGNSNTTTTPASSHVYASSGNYSPRVILEDATGCQVPITAVDTLKIIDITPKFTFKPVTLCDTGTVVFSDASKSNGNITTYNWDFGDGATGSGNNAPHFYAKTGTPLTTYSVTLNVSTSAPVCSRSVTYKDTIIIYAAPNVSIQGPKEACEPATLTYSGLLNNGPNYAPLTWLWNFGNGQTATGQNPPAQTFATAGNYTVALQATNAKGCIGKDALPVTIHPLPKTNAGIDSLICLGQTVQLQATGANSYQWVGPSTTTLSCTACTSPIATPTQTTEYFLAGSTTFGCTKLDTVKISVNLPVHIMVEPAKDSVCIGQSTQLRAAGAAIYNWSPAVGLSSTTTNNPVAKPDVSTTYKVVASDSKSCFFDSATVEITVFKYPTLELGPDASIPAGTSYQINGQGSPDIVSVTWKPNTGLSCDNCLNPVASPAKTTNYYATATNNGNCSVADNITIVVFCNDQNFFMPNTFSPNNDGTNDVFYPRGKGLARVNTFRIYNRLGQLIFEKQNFMANDTSAGWNGTINGEKAPQDVYTYIIEFVCNNSQIVPYKGNVSLIR</sequence>
<dbReference type="Proteomes" id="UP001226434">
    <property type="component" value="Unassembled WGS sequence"/>
</dbReference>
<keyword evidence="3" id="KW-0677">Repeat</keyword>
<comment type="subcellular location">
    <subcellularLocation>
        <location evidence="1">Membrane</location>
        <topology evidence="1">Multi-pass membrane protein</topology>
    </subcellularLocation>
</comment>
<comment type="caution">
    <text evidence="8">The sequence shown here is derived from an EMBL/GenBank/DDBJ whole genome shotgun (WGS) entry which is preliminary data.</text>
</comment>
<feature type="domain" description="PKD" evidence="7">
    <location>
        <begin position="655"/>
        <end position="722"/>
    </location>
</feature>
<dbReference type="Pfam" id="PF18911">
    <property type="entry name" value="PKD_4"/>
    <property type="match status" value="12"/>
</dbReference>
<evidence type="ECO:0000256" key="2">
    <source>
        <dbReference type="ARBA" id="ARBA00022692"/>
    </source>
</evidence>
<keyword evidence="4" id="KW-1133">Transmembrane helix</keyword>
<feature type="domain" description="PKD" evidence="7">
    <location>
        <begin position="1"/>
        <end position="61"/>
    </location>
</feature>
<dbReference type="PROSITE" id="PS50093">
    <property type="entry name" value="PKD"/>
    <property type="match status" value="14"/>
</dbReference>
<reference evidence="8 9" key="1">
    <citation type="submission" date="2023-05" db="EMBL/GenBank/DDBJ databases">
        <title>Genome sequence of Pinibacter sp. MAH-24.</title>
        <authorList>
            <person name="Huq M.A."/>
        </authorList>
    </citation>
    <scope>NUCLEOTIDE SEQUENCE [LARGE SCALE GENOMIC DNA]</scope>
    <source>
        <strain evidence="8 9">MAH-24</strain>
    </source>
</reference>
<dbReference type="PANTHER" id="PTHR46730">
    <property type="entry name" value="POLYCYSTIN-1"/>
    <property type="match status" value="1"/>
</dbReference>
<dbReference type="InterPro" id="IPR000601">
    <property type="entry name" value="PKD_dom"/>
</dbReference>
<dbReference type="PANTHER" id="PTHR46730:SF4">
    <property type="entry name" value="POLYCYSTIC KIDNEY DISEASE PROTEIN 1-LIKE 1"/>
    <property type="match status" value="1"/>
</dbReference>
<dbReference type="SMART" id="SM00089">
    <property type="entry name" value="PKD"/>
    <property type="match status" value="15"/>
</dbReference>
<feature type="region of interest" description="Disordered" evidence="6">
    <location>
        <begin position="685"/>
        <end position="707"/>
    </location>
</feature>
<evidence type="ECO:0000256" key="1">
    <source>
        <dbReference type="ARBA" id="ARBA00004141"/>
    </source>
</evidence>
<feature type="domain" description="PKD" evidence="7">
    <location>
        <begin position="84"/>
        <end position="135"/>
    </location>
</feature>
<dbReference type="InterPro" id="IPR035986">
    <property type="entry name" value="PKD_dom_sf"/>
</dbReference>
<dbReference type="NCBIfam" id="TIGR04131">
    <property type="entry name" value="Bac_Flav_CTERM"/>
    <property type="match status" value="1"/>
</dbReference>
<evidence type="ECO:0000256" key="6">
    <source>
        <dbReference type="SAM" id="MobiDB-lite"/>
    </source>
</evidence>
<keyword evidence="5" id="KW-0472">Membrane</keyword>
<evidence type="ECO:0000256" key="5">
    <source>
        <dbReference type="ARBA" id="ARBA00023136"/>
    </source>
</evidence>
<dbReference type="InterPro" id="IPR026341">
    <property type="entry name" value="T9SS_type_B"/>
</dbReference>
<organism evidence="8 9">
    <name type="scientific">Pinibacter soli</name>
    <dbReference type="NCBI Taxonomy" id="3044211"/>
    <lineage>
        <taxon>Bacteria</taxon>
        <taxon>Pseudomonadati</taxon>
        <taxon>Bacteroidota</taxon>
        <taxon>Chitinophagia</taxon>
        <taxon>Chitinophagales</taxon>
        <taxon>Chitinophagaceae</taxon>
        <taxon>Pinibacter</taxon>
    </lineage>
</organism>
<feature type="domain" description="PKD" evidence="7">
    <location>
        <begin position="1078"/>
        <end position="1149"/>
    </location>
</feature>
<gene>
    <name evidence="8" type="ORF">QJ048_20845</name>
</gene>
<evidence type="ECO:0000256" key="3">
    <source>
        <dbReference type="ARBA" id="ARBA00022737"/>
    </source>
</evidence>
<dbReference type="EMBL" id="JASBRG010000007">
    <property type="protein sequence ID" value="MDI3322250.1"/>
    <property type="molecule type" value="Genomic_DNA"/>
</dbReference>
<evidence type="ECO:0000259" key="7">
    <source>
        <dbReference type="PROSITE" id="PS50093"/>
    </source>
</evidence>
<dbReference type="InterPro" id="IPR022409">
    <property type="entry name" value="PKD/Chitinase_dom"/>
</dbReference>
<feature type="domain" description="PKD" evidence="7">
    <location>
        <begin position="737"/>
        <end position="798"/>
    </location>
</feature>
<dbReference type="SUPFAM" id="SSF49299">
    <property type="entry name" value="PKD domain"/>
    <property type="match status" value="14"/>
</dbReference>
<evidence type="ECO:0000313" key="8">
    <source>
        <dbReference type="EMBL" id="MDI3322250.1"/>
    </source>
</evidence>
<feature type="domain" description="PKD" evidence="7">
    <location>
        <begin position="851"/>
        <end position="870"/>
    </location>
</feature>
<feature type="domain" description="PKD" evidence="7">
    <location>
        <begin position="346"/>
        <end position="399"/>
    </location>
</feature>